<proteinExistence type="inferred from homology"/>
<protein>
    <submittedName>
        <fullName evidence="9">RNA polymerase sigma-70 factor, ECF subfamily</fullName>
    </submittedName>
</protein>
<evidence type="ECO:0000256" key="5">
    <source>
        <dbReference type="SAM" id="MobiDB-lite"/>
    </source>
</evidence>
<dbReference type="GO" id="GO:0016987">
    <property type="term" value="F:sigma factor activity"/>
    <property type="evidence" value="ECO:0007669"/>
    <property type="project" value="UniProtKB-KW"/>
</dbReference>
<dbReference type="Pfam" id="PF08281">
    <property type="entry name" value="Sigma70_r4_2"/>
    <property type="match status" value="1"/>
</dbReference>
<evidence type="ECO:0000256" key="1">
    <source>
        <dbReference type="ARBA" id="ARBA00010641"/>
    </source>
</evidence>
<dbReference type="STRING" id="1036181.SAMN05421756_104101"/>
<dbReference type="PANTHER" id="PTHR47756:SF2">
    <property type="entry name" value="BLL6612 PROTEIN"/>
    <property type="match status" value="1"/>
</dbReference>
<dbReference type="AlphaFoldDB" id="A0A1H9H2T7"/>
<evidence type="ECO:0000256" key="3">
    <source>
        <dbReference type="ARBA" id="ARBA00023082"/>
    </source>
</evidence>
<dbReference type="SUPFAM" id="SSF88659">
    <property type="entry name" value="Sigma3 and sigma4 domains of RNA polymerase sigma factors"/>
    <property type="match status" value="1"/>
</dbReference>
<keyword evidence="10" id="KW-1185">Reference proteome</keyword>
<evidence type="ECO:0000313" key="9">
    <source>
        <dbReference type="EMBL" id="SEQ56567.1"/>
    </source>
</evidence>
<dbReference type="Proteomes" id="UP000198504">
    <property type="component" value="Unassembled WGS sequence"/>
</dbReference>
<feature type="domain" description="RNA polymerase sigma factor 70 region 4 type 2" evidence="7">
    <location>
        <begin position="100"/>
        <end position="151"/>
    </location>
</feature>
<keyword evidence="3" id="KW-0731">Sigma factor</keyword>
<feature type="domain" description="RNA polymerase sigma-70 region 2" evidence="6">
    <location>
        <begin position="6"/>
        <end position="60"/>
    </location>
</feature>
<evidence type="ECO:0000259" key="7">
    <source>
        <dbReference type="Pfam" id="PF08281"/>
    </source>
</evidence>
<dbReference type="PANTHER" id="PTHR47756">
    <property type="entry name" value="BLL6612 PROTEIN-RELATED"/>
    <property type="match status" value="1"/>
</dbReference>
<dbReference type="EMBL" id="FOFA01000004">
    <property type="protein sequence ID" value="SEQ56567.1"/>
    <property type="molecule type" value="Genomic_DNA"/>
</dbReference>
<dbReference type="InterPro" id="IPR046531">
    <property type="entry name" value="DUF6596"/>
</dbReference>
<organism evidence="9 10">
    <name type="scientific">Microlunatus flavus</name>
    <dbReference type="NCBI Taxonomy" id="1036181"/>
    <lineage>
        <taxon>Bacteria</taxon>
        <taxon>Bacillati</taxon>
        <taxon>Actinomycetota</taxon>
        <taxon>Actinomycetes</taxon>
        <taxon>Propionibacteriales</taxon>
        <taxon>Propionibacteriaceae</taxon>
        <taxon>Microlunatus</taxon>
    </lineage>
</organism>
<reference evidence="10" key="1">
    <citation type="submission" date="2016-10" db="EMBL/GenBank/DDBJ databases">
        <authorList>
            <person name="Varghese N."/>
            <person name="Submissions S."/>
        </authorList>
    </citation>
    <scope>NUCLEOTIDE SEQUENCE [LARGE SCALE GENOMIC DNA]</scope>
    <source>
        <strain evidence="10">CGMCC 4.6856</strain>
    </source>
</reference>
<dbReference type="GO" id="GO:0003677">
    <property type="term" value="F:DNA binding"/>
    <property type="evidence" value="ECO:0007669"/>
    <property type="project" value="InterPro"/>
</dbReference>
<feature type="region of interest" description="Disordered" evidence="5">
    <location>
        <begin position="65"/>
        <end position="89"/>
    </location>
</feature>
<comment type="similarity">
    <text evidence="1">Belongs to the sigma-70 factor family. ECF subfamily.</text>
</comment>
<feature type="region of interest" description="Disordered" evidence="5">
    <location>
        <begin position="399"/>
        <end position="420"/>
    </location>
</feature>
<accession>A0A1H9H2T7</accession>
<dbReference type="SUPFAM" id="SSF88946">
    <property type="entry name" value="Sigma2 domain of RNA polymerase sigma factors"/>
    <property type="match status" value="1"/>
</dbReference>
<dbReference type="InterPro" id="IPR013249">
    <property type="entry name" value="RNA_pol_sigma70_r4_t2"/>
</dbReference>
<dbReference type="Pfam" id="PF20239">
    <property type="entry name" value="DUF6596"/>
    <property type="match status" value="1"/>
</dbReference>
<sequence length="420" mass="45014">MLASLVRQLGDWSLAQDAVQEASLAALETWPARGMPDEPRAWLIATARRKAVDMLRRERARGDKERDGVALVDQRRRDEPAEGDPSGLPAGLEDDLLRLLFTCCHPSLAPEARLALALRTLCQLSVAQVAAVLLTTETAMARRLGRTRQKITAARIPYRVPAAEELPERLGAVCGVVHATYTAGHAPLVGDALVDVDLCAEAVRLARLLVATFPDEPAPTSVLALLLLTEARRPARADADGEVVLLPDQDRGRWDSALVVEGAALLATSLRRSGGVADPYQLQAAVALEHDRAPSYAATDWAEIVRLYDLLVSVAPSPAASLARAVALAERDGPEAGLAALDGLGGSHDARVRGVRGELLARTGRRAEAAQAVEPRADDELTAPERRFRERRVRAWRALAGEGAGGQEQPGQPPRMSARS</sequence>
<feature type="compositionally biased region" description="Basic and acidic residues" evidence="5">
    <location>
        <begin position="65"/>
        <end position="80"/>
    </location>
</feature>
<evidence type="ECO:0000259" key="8">
    <source>
        <dbReference type="Pfam" id="PF20239"/>
    </source>
</evidence>
<dbReference type="GO" id="GO:0006352">
    <property type="term" value="P:DNA-templated transcription initiation"/>
    <property type="evidence" value="ECO:0007669"/>
    <property type="project" value="InterPro"/>
</dbReference>
<keyword evidence="4" id="KW-0804">Transcription</keyword>
<dbReference type="InterPro" id="IPR013324">
    <property type="entry name" value="RNA_pol_sigma_r3/r4-like"/>
</dbReference>
<keyword evidence="2" id="KW-0805">Transcription regulation</keyword>
<dbReference type="Gene3D" id="1.10.1740.10">
    <property type="match status" value="1"/>
</dbReference>
<dbReference type="InterPro" id="IPR013325">
    <property type="entry name" value="RNA_pol_sigma_r2"/>
</dbReference>
<evidence type="ECO:0000256" key="4">
    <source>
        <dbReference type="ARBA" id="ARBA00023163"/>
    </source>
</evidence>
<feature type="domain" description="DUF6596" evidence="8">
    <location>
        <begin position="169"/>
        <end position="269"/>
    </location>
</feature>
<evidence type="ECO:0000259" key="6">
    <source>
        <dbReference type="Pfam" id="PF04542"/>
    </source>
</evidence>
<name>A0A1H9H2T7_9ACTN</name>
<gene>
    <name evidence="9" type="ORF">SAMN05421756_104101</name>
</gene>
<dbReference type="Pfam" id="PF04542">
    <property type="entry name" value="Sigma70_r2"/>
    <property type="match status" value="1"/>
</dbReference>
<dbReference type="InterPro" id="IPR007627">
    <property type="entry name" value="RNA_pol_sigma70_r2"/>
</dbReference>
<evidence type="ECO:0000256" key="2">
    <source>
        <dbReference type="ARBA" id="ARBA00023015"/>
    </source>
</evidence>
<evidence type="ECO:0000313" key="10">
    <source>
        <dbReference type="Proteomes" id="UP000198504"/>
    </source>
</evidence>